<accession>A0A8S4NW38</accession>
<dbReference type="InterPro" id="IPR050327">
    <property type="entry name" value="Proton-linked_MCT"/>
</dbReference>
<dbReference type="PANTHER" id="PTHR11360">
    <property type="entry name" value="MONOCARBOXYLATE TRANSPORTER"/>
    <property type="match status" value="1"/>
</dbReference>
<dbReference type="Proteomes" id="UP000749559">
    <property type="component" value="Unassembled WGS sequence"/>
</dbReference>
<dbReference type="Gene3D" id="1.20.1250.20">
    <property type="entry name" value="MFS general substrate transporter like domains"/>
    <property type="match status" value="1"/>
</dbReference>
<organism evidence="4 5">
    <name type="scientific">Owenia fusiformis</name>
    <name type="common">Polychaete worm</name>
    <dbReference type="NCBI Taxonomy" id="6347"/>
    <lineage>
        <taxon>Eukaryota</taxon>
        <taxon>Metazoa</taxon>
        <taxon>Spiralia</taxon>
        <taxon>Lophotrochozoa</taxon>
        <taxon>Annelida</taxon>
        <taxon>Polychaeta</taxon>
        <taxon>Sedentaria</taxon>
        <taxon>Canalipalpata</taxon>
        <taxon>Sabellida</taxon>
        <taxon>Oweniida</taxon>
        <taxon>Oweniidae</taxon>
        <taxon>Owenia</taxon>
    </lineage>
</organism>
<keyword evidence="2" id="KW-0472">Membrane</keyword>
<keyword evidence="5" id="KW-1185">Reference proteome</keyword>
<dbReference type="InterPro" id="IPR036259">
    <property type="entry name" value="MFS_trans_sf"/>
</dbReference>
<evidence type="ECO:0000313" key="5">
    <source>
        <dbReference type="Proteomes" id="UP000749559"/>
    </source>
</evidence>
<keyword evidence="2" id="KW-0812">Transmembrane</keyword>
<dbReference type="EMBL" id="CAIIXF020000005">
    <property type="protein sequence ID" value="CAH1785202.1"/>
    <property type="molecule type" value="Genomic_DNA"/>
</dbReference>
<comment type="subcellular location">
    <subcellularLocation>
        <location evidence="1">Membrane</location>
        <topology evidence="1">Multi-pass membrane protein</topology>
    </subcellularLocation>
</comment>
<dbReference type="PANTHER" id="PTHR11360:SF284">
    <property type="entry name" value="EG:103B4.3 PROTEIN-RELATED"/>
    <property type="match status" value="1"/>
</dbReference>
<dbReference type="SUPFAM" id="SSF103473">
    <property type="entry name" value="MFS general substrate transporter"/>
    <property type="match status" value="1"/>
</dbReference>
<dbReference type="Pfam" id="PF07690">
    <property type="entry name" value="MFS_1"/>
    <property type="match status" value="1"/>
</dbReference>
<dbReference type="AlphaFoldDB" id="A0A8S4NW38"/>
<feature type="transmembrane region" description="Helical" evidence="2">
    <location>
        <begin position="123"/>
        <end position="144"/>
    </location>
</feature>
<dbReference type="InterPro" id="IPR020846">
    <property type="entry name" value="MFS_dom"/>
</dbReference>
<keyword evidence="2" id="KW-1133">Transmembrane helix</keyword>
<dbReference type="GO" id="GO:0008028">
    <property type="term" value="F:monocarboxylic acid transmembrane transporter activity"/>
    <property type="evidence" value="ECO:0007669"/>
    <property type="project" value="TreeGrafter"/>
</dbReference>
<gene>
    <name evidence="4" type="ORF">OFUS_LOCUS11300</name>
</gene>
<feature type="transmembrane region" description="Helical" evidence="2">
    <location>
        <begin position="99"/>
        <end position="117"/>
    </location>
</feature>
<feature type="transmembrane region" description="Helical" evidence="2">
    <location>
        <begin position="227"/>
        <end position="250"/>
    </location>
</feature>
<dbReference type="PROSITE" id="PS50850">
    <property type="entry name" value="MFS"/>
    <property type="match status" value="1"/>
</dbReference>
<feature type="transmembrane region" description="Helical" evidence="2">
    <location>
        <begin position="30"/>
        <end position="59"/>
    </location>
</feature>
<dbReference type="GO" id="GO:0016020">
    <property type="term" value="C:membrane"/>
    <property type="evidence" value="ECO:0007669"/>
    <property type="project" value="UniProtKB-SubCell"/>
</dbReference>
<proteinExistence type="predicted"/>
<reference evidence="4" key="1">
    <citation type="submission" date="2022-03" db="EMBL/GenBank/DDBJ databases">
        <authorList>
            <person name="Martin C."/>
        </authorList>
    </citation>
    <scope>NUCLEOTIDE SEQUENCE</scope>
</reference>
<evidence type="ECO:0000256" key="2">
    <source>
        <dbReference type="SAM" id="Phobius"/>
    </source>
</evidence>
<feature type="non-terminal residue" evidence="4">
    <location>
        <position position="1"/>
    </location>
</feature>
<dbReference type="OrthoDB" id="2213137at2759"/>
<evidence type="ECO:0000256" key="1">
    <source>
        <dbReference type="ARBA" id="ARBA00004141"/>
    </source>
</evidence>
<protein>
    <recommendedName>
        <fullName evidence="3">Major facilitator superfamily (MFS) profile domain-containing protein</fullName>
    </recommendedName>
</protein>
<feature type="domain" description="Major facilitator superfamily (MFS) profile" evidence="3">
    <location>
        <begin position="32"/>
        <end position="255"/>
    </location>
</feature>
<evidence type="ECO:0000259" key="3">
    <source>
        <dbReference type="PROSITE" id="PS50850"/>
    </source>
</evidence>
<sequence length="255" mass="28147">MISCCAWSRRKKSDNFGNCDSFYEKDHGYAWMIVLFSFSVHIFIYGISWSVGVFFVLFLNAFHTVKGVTAWPGSLNTATMYLVGPISSMLTNKLGCRPTVILGGVISAIGLGTSAFANNIYHLYTTFGIVTGVGFGIAYLPGIVIVSQYFEKKRTLAIGVAASGIGFGSFIYPPMIDALNNQYGWRGALLMLSGITLNICVAGAFMRPFKSKIDENKVNVEQKIFNVAIFRSLNYLILCLNNFFILFGIICRLHP</sequence>
<feature type="transmembrane region" description="Helical" evidence="2">
    <location>
        <begin position="187"/>
        <end position="206"/>
    </location>
</feature>
<dbReference type="InterPro" id="IPR011701">
    <property type="entry name" value="MFS"/>
</dbReference>
<evidence type="ECO:0000313" key="4">
    <source>
        <dbReference type="EMBL" id="CAH1785202.1"/>
    </source>
</evidence>
<comment type="caution">
    <text evidence="4">The sequence shown here is derived from an EMBL/GenBank/DDBJ whole genome shotgun (WGS) entry which is preliminary data.</text>
</comment>
<name>A0A8S4NW38_OWEFU</name>
<feature type="transmembrane region" description="Helical" evidence="2">
    <location>
        <begin position="156"/>
        <end position="175"/>
    </location>
</feature>